<evidence type="ECO:0000313" key="5">
    <source>
        <dbReference type="Proteomes" id="UP000324758"/>
    </source>
</evidence>
<evidence type="ECO:0000259" key="2">
    <source>
        <dbReference type="Pfam" id="PF17990"/>
    </source>
</evidence>
<protein>
    <recommendedName>
        <fullName evidence="6">L-lysine 6-oxidase</fullName>
    </recommendedName>
</protein>
<feature type="region of interest" description="Disordered" evidence="1">
    <location>
        <begin position="378"/>
        <end position="410"/>
    </location>
</feature>
<proteinExistence type="predicted"/>
<dbReference type="InterPro" id="IPR041168">
    <property type="entry name" value="LodA_N"/>
</dbReference>
<feature type="domain" description="L-lysine epsilon oxidase C-terminal" evidence="3">
    <location>
        <begin position="453"/>
        <end position="592"/>
    </location>
</feature>
<dbReference type="Proteomes" id="UP000324758">
    <property type="component" value="Unassembled WGS sequence"/>
</dbReference>
<evidence type="ECO:0000256" key="1">
    <source>
        <dbReference type="SAM" id="MobiDB-lite"/>
    </source>
</evidence>
<name>A0A5D3KLS4_9BRAD</name>
<dbReference type="Pfam" id="PF17990">
    <property type="entry name" value="LodA_N"/>
    <property type="match status" value="1"/>
</dbReference>
<evidence type="ECO:0000259" key="3">
    <source>
        <dbReference type="Pfam" id="PF18417"/>
    </source>
</evidence>
<accession>A0A5D3KLS4</accession>
<keyword evidence="5" id="KW-1185">Reference proteome</keyword>
<dbReference type="OrthoDB" id="336698at2"/>
<sequence>MATIFRIHPAIGIARLGNSPDKFCISPDTGGHLPIKCDDRGNPVLDKNGEEESVKYFIDDKGRILRQAARFRVFVYDDKSPEGREAAIGDQVNIVNRRNGQLLTLRIDDIQWTAYLANKKASWYAFAETDGEHGYTSDHPLRNADITNDEERQRLIIDPGPRTVSFTGTQQAVFDKNNPGPTSFPPELVPNSISELGELRCTQMANKNRLLVLGGFGNSGSMLEGFGNPKIEEYANNDGWFDDISDGPVNARFIGTVVAIDDRPVTPPGRPVLAPAAIDPAWVVVGYPRYVPQAVDVVTMDDLVFDIAVRQFGYVPYLYGIPPYTGSTVVPQDEAGLRLWRAQAKWNTDFRPYFRRDILPILLRPLDAQNFMDADALTGGNPHNTAPGGNFDFSDLSVPPFPGEPEADRRRRRDMRHLLYGVLRKPGQENELLAPPGPDLPSGKLFAMPLLCGDNALSNTAPSKFLRLTDTMLFLLKQWADGLFIDEKTEGITPGPMHPGPGAALDRGALAAALGGAFCPGAEAGWIMRNPAIYSAAYRIKPAPPSQGELSQPGAADLKDGLEPGDITKYSALPWQSDFNECTNQPIDITYRDWNNIEPDSVGDPVAQAYQLTYWWPVHRPFIFNGLPWSPTAQNNAGDLAMTTAWASLRFIVKSDGQYGFAPTPPDQPKS</sequence>
<dbReference type="Pfam" id="PF18417">
    <property type="entry name" value="LodA_C"/>
    <property type="match status" value="1"/>
</dbReference>
<organism evidence="4 5">
    <name type="scientific">Bradyrhizobium rifense</name>
    <dbReference type="NCBI Taxonomy" id="515499"/>
    <lineage>
        <taxon>Bacteria</taxon>
        <taxon>Pseudomonadati</taxon>
        <taxon>Pseudomonadota</taxon>
        <taxon>Alphaproteobacteria</taxon>
        <taxon>Hyphomicrobiales</taxon>
        <taxon>Nitrobacteraceae</taxon>
        <taxon>Bradyrhizobium</taxon>
    </lineage>
</organism>
<reference evidence="4 5" key="1">
    <citation type="submission" date="2019-08" db="EMBL/GenBank/DDBJ databases">
        <title>Bradyrhizobium hipponensis sp. nov., a rhizobium isolated from a Lupinus angustifolius root nodule in Tunisia.</title>
        <authorList>
            <person name="Off K."/>
            <person name="Rejili M."/>
            <person name="Mars M."/>
            <person name="Brachmann A."/>
            <person name="Marin M."/>
        </authorList>
    </citation>
    <scope>NUCLEOTIDE SEQUENCE [LARGE SCALE GENOMIC DNA]</scope>
    <source>
        <strain evidence="4 5">CTAW71</strain>
    </source>
</reference>
<dbReference type="RefSeq" id="WP_148771220.1">
    <property type="nucleotide sequence ID" value="NZ_VSSS01000012.1"/>
</dbReference>
<dbReference type="EMBL" id="VSSS01000012">
    <property type="protein sequence ID" value="TYL98425.1"/>
    <property type="molecule type" value="Genomic_DNA"/>
</dbReference>
<dbReference type="AlphaFoldDB" id="A0A5D3KLS4"/>
<evidence type="ECO:0000313" key="4">
    <source>
        <dbReference type="EMBL" id="TYL98425.1"/>
    </source>
</evidence>
<evidence type="ECO:0008006" key="6">
    <source>
        <dbReference type="Google" id="ProtNLM"/>
    </source>
</evidence>
<dbReference type="InterPro" id="IPR041173">
    <property type="entry name" value="LodA_C"/>
</dbReference>
<feature type="domain" description="L-Lysine epsilon oxidase N-terminal" evidence="2">
    <location>
        <begin position="8"/>
        <end position="252"/>
    </location>
</feature>
<comment type="caution">
    <text evidence="4">The sequence shown here is derived from an EMBL/GenBank/DDBJ whole genome shotgun (WGS) entry which is preliminary data.</text>
</comment>
<gene>
    <name evidence="4" type="ORF">FXB40_05645</name>
</gene>